<dbReference type="PRINTS" id="PR00453">
    <property type="entry name" value="VWFADOMAIN"/>
</dbReference>
<accession>A0A9D3NK72</accession>
<feature type="domain" description="Fibronectin type-III" evidence="13">
    <location>
        <begin position="218"/>
        <end position="324"/>
    </location>
</feature>
<evidence type="ECO:0000256" key="1">
    <source>
        <dbReference type="ARBA" id="ARBA00004302"/>
    </source>
</evidence>
<organism evidence="14 15">
    <name type="scientific">Hemibagrus wyckioides</name>
    <dbReference type="NCBI Taxonomy" id="337641"/>
    <lineage>
        <taxon>Eukaryota</taxon>
        <taxon>Metazoa</taxon>
        <taxon>Chordata</taxon>
        <taxon>Craniata</taxon>
        <taxon>Vertebrata</taxon>
        <taxon>Euteleostomi</taxon>
        <taxon>Actinopterygii</taxon>
        <taxon>Neopterygii</taxon>
        <taxon>Teleostei</taxon>
        <taxon>Ostariophysi</taxon>
        <taxon>Siluriformes</taxon>
        <taxon>Bagridae</taxon>
        <taxon>Hemibagrus</taxon>
    </lineage>
</organism>
<dbReference type="SUPFAM" id="SSF53300">
    <property type="entry name" value="vWA-like"/>
    <property type="match status" value="1"/>
</dbReference>
<sequence>MEFRLVLTCLLFSLHLRAAKSQSSSSGSVLNCCEGDVLFLLDSSGSVSMFEFFHMLKFLSELVQPFSLGHEQVRMALLQVSTMPHLEFGFEAYNRQQDLQEALQRTQKLGGDTNTEEALLIAKEEVLKQGIPGGAREGLPRVLVWLTDGVEPGDVQKYMDELRDEGVYVLIVSTGRGNYQVLRDVVSPPAEDHLYFVDIEDMNIITEDLRNAIIEIIRAKRLQVQDITSTSAELHWRPVLAGDGFYDIRFGPVYSGQAEGSVPGSGTDQSTAVGPYQRITRPGNTSSARLSNLHPNTTYNVTLIPQSNLDIFNTLHTTFTTQPEIQSPAQVTVSESTMTSVKVSWGPLQPESIQTYQVEYSTLPTGKLHVLTVNNRQDSTVLTNLQPGTQYLVTVSASYFSGKEKAMSVKACTQEVLPALADLHLSTVGNDSVLVKWKGGAEGLRGYWLTWEGESAQSSRQRSTLYLPPHLLSTTLTHVPHNARVCVSPVYKSARGEGLCCSAHFGSAAFAWSHNL</sequence>
<evidence type="ECO:0000256" key="9">
    <source>
        <dbReference type="ARBA" id="ARBA00029542"/>
    </source>
</evidence>
<dbReference type="InterPro" id="IPR003961">
    <property type="entry name" value="FN3_dom"/>
</dbReference>
<feature type="domain" description="VWFA" evidence="12">
    <location>
        <begin position="36"/>
        <end position="213"/>
    </location>
</feature>
<dbReference type="OrthoDB" id="9949424at2759"/>
<gene>
    <name evidence="14" type="ORF">KOW79_013307</name>
</gene>
<comment type="function">
    <text evidence="10">Promotes matrix assembly. Involved in the organization of skeletal muscles and in the formation of neuromuscular junctions.</text>
</comment>
<dbReference type="Pfam" id="PF00092">
    <property type="entry name" value="VWA"/>
    <property type="match status" value="1"/>
</dbReference>
<keyword evidence="4" id="KW-0597">Phosphoprotein</keyword>
<keyword evidence="3" id="KW-0272">Extracellular matrix</keyword>
<dbReference type="PROSITE" id="PS50234">
    <property type="entry name" value="VWFA"/>
    <property type="match status" value="1"/>
</dbReference>
<dbReference type="SMART" id="SM00327">
    <property type="entry name" value="VWA"/>
    <property type="match status" value="1"/>
</dbReference>
<comment type="subcellular location">
    <subcellularLocation>
        <location evidence="1">Secreted</location>
        <location evidence="1">Extracellular space</location>
        <location evidence="1">Extracellular matrix</location>
        <location evidence="1">Basement membrane</location>
    </subcellularLocation>
</comment>
<keyword evidence="2" id="KW-0964">Secreted</keyword>
<dbReference type="InterPro" id="IPR002035">
    <property type="entry name" value="VWF_A"/>
</dbReference>
<evidence type="ECO:0000256" key="7">
    <source>
        <dbReference type="ARBA" id="ARBA00022869"/>
    </source>
</evidence>
<dbReference type="SUPFAM" id="SSF49265">
    <property type="entry name" value="Fibronectin type III"/>
    <property type="match status" value="1"/>
</dbReference>
<comment type="caution">
    <text evidence="14">The sequence shown here is derived from an EMBL/GenBank/DDBJ whole genome shotgun (WGS) entry which is preliminary data.</text>
</comment>
<keyword evidence="5 11" id="KW-0732">Signal</keyword>
<dbReference type="InterPro" id="IPR036116">
    <property type="entry name" value="FN3_sf"/>
</dbReference>
<feature type="signal peptide" evidence="11">
    <location>
        <begin position="1"/>
        <end position="21"/>
    </location>
</feature>
<evidence type="ECO:0000256" key="8">
    <source>
        <dbReference type="ARBA" id="ARBA00023157"/>
    </source>
</evidence>
<dbReference type="Pfam" id="PF00041">
    <property type="entry name" value="fn3"/>
    <property type="match status" value="2"/>
</dbReference>
<dbReference type="SMART" id="SM00060">
    <property type="entry name" value="FN3"/>
    <property type="match status" value="3"/>
</dbReference>
<feature type="chain" id="PRO_5038547873" description="von Willebrand factor A domain-containing protein 1" evidence="11">
    <location>
        <begin position="22"/>
        <end position="516"/>
    </location>
</feature>
<evidence type="ECO:0000256" key="3">
    <source>
        <dbReference type="ARBA" id="ARBA00022530"/>
    </source>
</evidence>
<feature type="domain" description="Fibronectin type-III" evidence="13">
    <location>
        <begin position="327"/>
        <end position="419"/>
    </location>
</feature>
<evidence type="ECO:0000313" key="15">
    <source>
        <dbReference type="Proteomes" id="UP000824219"/>
    </source>
</evidence>
<dbReference type="InterPro" id="IPR036465">
    <property type="entry name" value="vWFA_dom_sf"/>
</dbReference>
<dbReference type="Proteomes" id="UP000824219">
    <property type="component" value="Linkage Group LG15"/>
</dbReference>
<evidence type="ECO:0000313" key="14">
    <source>
        <dbReference type="EMBL" id="KAG7323605.1"/>
    </source>
</evidence>
<dbReference type="PANTHER" id="PTHR24020">
    <property type="entry name" value="COLLAGEN ALPHA"/>
    <property type="match status" value="1"/>
</dbReference>
<evidence type="ECO:0000256" key="6">
    <source>
        <dbReference type="ARBA" id="ARBA00022737"/>
    </source>
</evidence>
<keyword evidence="7" id="KW-0084">Basement membrane</keyword>
<dbReference type="EMBL" id="JAHKSW010000015">
    <property type="protein sequence ID" value="KAG7323605.1"/>
    <property type="molecule type" value="Genomic_DNA"/>
</dbReference>
<evidence type="ECO:0000259" key="13">
    <source>
        <dbReference type="PROSITE" id="PS50853"/>
    </source>
</evidence>
<evidence type="ECO:0000256" key="5">
    <source>
        <dbReference type="ARBA" id="ARBA00022729"/>
    </source>
</evidence>
<proteinExistence type="predicted"/>
<dbReference type="Gene3D" id="2.60.40.10">
    <property type="entry name" value="Immunoglobulins"/>
    <property type="match status" value="2"/>
</dbReference>
<keyword evidence="6" id="KW-0677">Repeat</keyword>
<protein>
    <recommendedName>
        <fullName evidence="9">von Willebrand factor A domain-containing protein 1</fullName>
    </recommendedName>
</protein>
<dbReference type="AlphaFoldDB" id="A0A9D3NK72"/>
<evidence type="ECO:0000256" key="2">
    <source>
        <dbReference type="ARBA" id="ARBA00022525"/>
    </source>
</evidence>
<reference evidence="14 15" key="1">
    <citation type="submission" date="2021-06" db="EMBL/GenBank/DDBJ databases">
        <title>Chromosome-level genome assembly of the red-tail catfish (Hemibagrus wyckioides).</title>
        <authorList>
            <person name="Shao F."/>
        </authorList>
    </citation>
    <scope>NUCLEOTIDE SEQUENCE [LARGE SCALE GENOMIC DNA]</scope>
    <source>
        <strain evidence="14">EC202008001</strain>
        <tissue evidence="14">Blood</tissue>
    </source>
</reference>
<evidence type="ECO:0000259" key="12">
    <source>
        <dbReference type="PROSITE" id="PS50234"/>
    </source>
</evidence>
<keyword evidence="8" id="KW-1015">Disulfide bond</keyword>
<dbReference type="Gene3D" id="3.40.50.410">
    <property type="entry name" value="von Willebrand factor, type A domain"/>
    <property type="match status" value="1"/>
</dbReference>
<name>A0A9D3NK72_9TELE</name>
<keyword evidence="15" id="KW-1185">Reference proteome</keyword>
<dbReference type="CDD" id="cd00063">
    <property type="entry name" value="FN3"/>
    <property type="match status" value="2"/>
</dbReference>
<dbReference type="PANTHER" id="PTHR24020:SF77">
    <property type="entry name" value="VON WILLEBRAND FACTOR A DOMAIN-CONTAINING PROTEIN 1"/>
    <property type="match status" value="1"/>
</dbReference>
<dbReference type="PROSITE" id="PS50853">
    <property type="entry name" value="FN3"/>
    <property type="match status" value="2"/>
</dbReference>
<evidence type="ECO:0000256" key="11">
    <source>
        <dbReference type="SAM" id="SignalP"/>
    </source>
</evidence>
<dbReference type="GO" id="GO:0005604">
    <property type="term" value="C:basement membrane"/>
    <property type="evidence" value="ECO:0007669"/>
    <property type="project" value="UniProtKB-SubCell"/>
</dbReference>
<dbReference type="InterPro" id="IPR013783">
    <property type="entry name" value="Ig-like_fold"/>
</dbReference>
<dbReference type="InterPro" id="IPR050525">
    <property type="entry name" value="ECM_Assembly_Org"/>
</dbReference>
<evidence type="ECO:0000256" key="10">
    <source>
        <dbReference type="ARBA" id="ARBA00046169"/>
    </source>
</evidence>
<evidence type="ECO:0000256" key="4">
    <source>
        <dbReference type="ARBA" id="ARBA00022553"/>
    </source>
</evidence>